<accession>A0A7J6WSD3</accession>
<evidence type="ECO:0000313" key="2">
    <source>
        <dbReference type="Proteomes" id="UP000554482"/>
    </source>
</evidence>
<name>A0A7J6WSD3_THATH</name>
<reference evidence="1 2" key="1">
    <citation type="submission" date="2020-06" db="EMBL/GenBank/DDBJ databases">
        <title>Transcriptomic and genomic resources for Thalictrum thalictroides and T. hernandezii: Facilitating candidate gene discovery in an emerging model plant lineage.</title>
        <authorList>
            <person name="Arias T."/>
            <person name="Riano-Pachon D.M."/>
            <person name="Di Stilio V.S."/>
        </authorList>
    </citation>
    <scope>NUCLEOTIDE SEQUENCE [LARGE SCALE GENOMIC DNA]</scope>
    <source>
        <strain evidence="2">cv. WT478/WT964</strain>
        <tissue evidence="1">Leaves</tissue>
    </source>
</reference>
<protein>
    <submittedName>
        <fullName evidence="1">Uncharacterized protein</fullName>
    </submittedName>
</protein>
<keyword evidence="2" id="KW-1185">Reference proteome</keyword>
<dbReference type="Proteomes" id="UP000554482">
    <property type="component" value="Unassembled WGS sequence"/>
</dbReference>
<evidence type="ECO:0000313" key="1">
    <source>
        <dbReference type="EMBL" id="KAF5200289.1"/>
    </source>
</evidence>
<dbReference type="AlphaFoldDB" id="A0A7J6WSD3"/>
<dbReference type="EMBL" id="JABWDY010010891">
    <property type="protein sequence ID" value="KAF5200289.1"/>
    <property type="molecule type" value="Genomic_DNA"/>
</dbReference>
<sequence>MSSLQRMDLTNMLFTQQSKKDLNFIPNFESFNISQYPNLKFEDPKLNFIPNVESFNISQYPNLKFKDQNLNFIPKP</sequence>
<comment type="caution">
    <text evidence="1">The sequence shown here is derived from an EMBL/GenBank/DDBJ whole genome shotgun (WGS) entry which is preliminary data.</text>
</comment>
<proteinExistence type="predicted"/>
<gene>
    <name evidence="1" type="ORF">FRX31_010124</name>
</gene>
<organism evidence="1 2">
    <name type="scientific">Thalictrum thalictroides</name>
    <name type="common">Rue-anemone</name>
    <name type="synonym">Anemone thalictroides</name>
    <dbReference type="NCBI Taxonomy" id="46969"/>
    <lineage>
        <taxon>Eukaryota</taxon>
        <taxon>Viridiplantae</taxon>
        <taxon>Streptophyta</taxon>
        <taxon>Embryophyta</taxon>
        <taxon>Tracheophyta</taxon>
        <taxon>Spermatophyta</taxon>
        <taxon>Magnoliopsida</taxon>
        <taxon>Ranunculales</taxon>
        <taxon>Ranunculaceae</taxon>
        <taxon>Thalictroideae</taxon>
        <taxon>Thalictrum</taxon>
    </lineage>
</organism>